<dbReference type="Proteomes" id="UP001153069">
    <property type="component" value="Unassembled WGS sequence"/>
</dbReference>
<organism evidence="1 2">
    <name type="scientific">Seminavis robusta</name>
    <dbReference type="NCBI Taxonomy" id="568900"/>
    <lineage>
        <taxon>Eukaryota</taxon>
        <taxon>Sar</taxon>
        <taxon>Stramenopiles</taxon>
        <taxon>Ochrophyta</taxon>
        <taxon>Bacillariophyta</taxon>
        <taxon>Bacillariophyceae</taxon>
        <taxon>Bacillariophycidae</taxon>
        <taxon>Naviculales</taxon>
        <taxon>Naviculaceae</taxon>
        <taxon>Seminavis</taxon>
    </lineage>
</organism>
<sequence length="132" mass="14691">MSWRKLVPHIYSAAKVTATGASITLGSTVFSCYLALQIEAASHRTIFAFFPHWYANVEYANGIDPDLLASVRMQARLQQQEQVKRALLQPQQSTLKNQEDDTTTKTIFTVEGLVEPMVKQVQLDLSACAMTA</sequence>
<dbReference type="OrthoDB" id="52388at2759"/>
<dbReference type="AlphaFoldDB" id="A0A9N8H9D5"/>
<proteinExistence type="predicted"/>
<name>A0A9N8H9D5_9STRA</name>
<evidence type="ECO:0000313" key="1">
    <source>
        <dbReference type="EMBL" id="CAB9506573.1"/>
    </source>
</evidence>
<protein>
    <submittedName>
        <fullName evidence="1">Uncharacterized protein</fullName>
    </submittedName>
</protein>
<dbReference type="EMBL" id="CAICTM010000270">
    <property type="protein sequence ID" value="CAB9506573.1"/>
    <property type="molecule type" value="Genomic_DNA"/>
</dbReference>
<evidence type="ECO:0000313" key="2">
    <source>
        <dbReference type="Proteomes" id="UP001153069"/>
    </source>
</evidence>
<comment type="caution">
    <text evidence="1">The sequence shown here is derived from an EMBL/GenBank/DDBJ whole genome shotgun (WGS) entry which is preliminary data.</text>
</comment>
<gene>
    <name evidence="1" type="ORF">SEMRO_271_G104610.1</name>
</gene>
<reference evidence="1" key="1">
    <citation type="submission" date="2020-06" db="EMBL/GenBank/DDBJ databases">
        <authorList>
            <consortium name="Plant Systems Biology data submission"/>
        </authorList>
    </citation>
    <scope>NUCLEOTIDE SEQUENCE</scope>
    <source>
        <strain evidence="1">D6</strain>
    </source>
</reference>
<accession>A0A9N8H9D5</accession>
<dbReference type="PROSITE" id="PS51257">
    <property type="entry name" value="PROKAR_LIPOPROTEIN"/>
    <property type="match status" value="1"/>
</dbReference>
<keyword evidence="2" id="KW-1185">Reference proteome</keyword>